<evidence type="ECO:0000259" key="2">
    <source>
        <dbReference type="Pfam" id="PF04773"/>
    </source>
</evidence>
<protein>
    <recommendedName>
        <fullName evidence="6">FecR family protein</fullName>
    </recommendedName>
</protein>
<dbReference type="InterPro" id="IPR006860">
    <property type="entry name" value="FecR"/>
</dbReference>
<evidence type="ECO:0000259" key="3">
    <source>
        <dbReference type="Pfam" id="PF16344"/>
    </source>
</evidence>
<keyword evidence="1" id="KW-0472">Membrane</keyword>
<dbReference type="InterPro" id="IPR032508">
    <property type="entry name" value="FecR_C"/>
</dbReference>
<evidence type="ECO:0000256" key="1">
    <source>
        <dbReference type="SAM" id="Phobius"/>
    </source>
</evidence>
<dbReference type="Gene3D" id="2.60.120.1440">
    <property type="match status" value="1"/>
</dbReference>
<dbReference type="Gene3D" id="3.55.50.30">
    <property type="match status" value="1"/>
</dbReference>
<organism evidence="4 5">
    <name type="scientific">Mucilaginibacter gynuensis</name>
    <dbReference type="NCBI Taxonomy" id="1302236"/>
    <lineage>
        <taxon>Bacteria</taxon>
        <taxon>Pseudomonadati</taxon>
        <taxon>Bacteroidota</taxon>
        <taxon>Sphingobacteriia</taxon>
        <taxon>Sphingobacteriales</taxon>
        <taxon>Sphingobacteriaceae</taxon>
        <taxon>Mucilaginibacter</taxon>
    </lineage>
</organism>
<gene>
    <name evidence="4" type="ORF">GCM10023149_10270</name>
</gene>
<comment type="caution">
    <text evidence="4">The sequence shown here is derived from an EMBL/GenBank/DDBJ whole genome shotgun (WGS) entry which is preliminary data.</text>
</comment>
<dbReference type="RefSeq" id="WP_345209934.1">
    <property type="nucleotide sequence ID" value="NZ_BAABFT010000002.1"/>
</dbReference>
<reference evidence="5" key="1">
    <citation type="journal article" date="2019" name="Int. J. Syst. Evol. Microbiol.">
        <title>The Global Catalogue of Microorganisms (GCM) 10K type strain sequencing project: providing services to taxonomists for standard genome sequencing and annotation.</title>
        <authorList>
            <consortium name="The Broad Institute Genomics Platform"/>
            <consortium name="The Broad Institute Genome Sequencing Center for Infectious Disease"/>
            <person name="Wu L."/>
            <person name="Ma J."/>
        </authorList>
    </citation>
    <scope>NUCLEOTIDE SEQUENCE [LARGE SCALE GENOMIC DNA]</scope>
    <source>
        <strain evidence="5">JCM 17705</strain>
    </source>
</reference>
<feature type="domain" description="Protein FecR C-terminal" evidence="3">
    <location>
        <begin position="250"/>
        <end position="303"/>
    </location>
</feature>
<accession>A0ABP8FZH3</accession>
<dbReference type="Pfam" id="PF16344">
    <property type="entry name" value="FecR_C"/>
    <property type="match status" value="1"/>
</dbReference>
<dbReference type="InterPro" id="IPR012373">
    <property type="entry name" value="Ferrdict_sens_TM"/>
</dbReference>
<keyword evidence="5" id="KW-1185">Reference proteome</keyword>
<evidence type="ECO:0000313" key="5">
    <source>
        <dbReference type="Proteomes" id="UP001500582"/>
    </source>
</evidence>
<feature type="transmembrane region" description="Helical" evidence="1">
    <location>
        <begin position="71"/>
        <end position="91"/>
    </location>
</feature>
<sequence length="322" mass="35711">MGRSDFNKRGKGRASEADIRLQEELVEKHFHNLDLDKVETENNAVKFDSKKVYNNIVNLIDEQEKPVRKSVYGWLAAAAMLGGLFVLSYYYRYAILDYVAPVKTIELVAAPGNMINITLGDGTKIWLNGGTKLKYPEIFRGDKREVSLEGEAFFDVKHDADMPFTVRTGALTTHVLGTSFNVKAYADDNETKVDVFSGKVGVMPSAGNAAIFNTIYLQPTEEVLYNKRTRAIVKTTGVDISSLAGWRDGELIFKKSPIGEVVSVLRRKFNVNIKADQNLSACSITANFTNVPLKDIMKVIARLVKGKATLESGDYHLKGKGC</sequence>
<dbReference type="Proteomes" id="UP001500582">
    <property type="component" value="Unassembled WGS sequence"/>
</dbReference>
<proteinExistence type="predicted"/>
<name>A0ABP8FZH3_9SPHI</name>
<dbReference type="PANTHER" id="PTHR30273">
    <property type="entry name" value="PERIPLASMIC SIGNAL SENSOR AND SIGMA FACTOR ACTIVATOR FECR-RELATED"/>
    <property type="match status" value="1"/>
</dbReference>
<dbReference type="Pfam" id="PF04773">
    <property type="entry name" value="FecR"/>
    <property type="match status" value="1"/>
</dbReference>
<dbReference type="PANTHER" id="PTHR30273:SF2">
    <property type="entry name" value="PROTEIN FECR"/>
    <property type="match status" value="1"/>
</dbReference>
<evidence type="ECO:0000313" key="4">
    <source>
        <dbReference type="EMBL" id="GAA4314191.1"/>
    </source>
</evidence>
<keyword evidence="1" id="KW-1133">Transmembrane helix</keyword>
<feature type="domain" description="FecR protein" evidence="2">
    <location>
        <begin position="108"/>
        <end position="200"/>
    </location>
</feature>
<dbReference type="EMBL" id="BAABFT010000002">
    <property type="protein sequence ID" value="GAA4314191.1"/>
    <property type="molecule type" value="Genomic_DNA"/>
</dbReference>
<evidence type="ECO:0008006" key="6">
    <source>
        <dbReference type="Google" id="ProtNLM"/>
    </source>
</evidence>
<keyword evidence="1" id="KW-0812">Transmembrane</keyword>